<sequence>MHKNKNLKLKTVWQNFPSMVLILIFRFSKSRSNFIHSKYMQIH</sequence>
<dbReference type="Proteomes" id="UP000011783">
    <property type="component" value="Unassembled WGS sequence"/>
</dbReference>
<evidence type="ECO:0000313" key="2">
    <source>
        <dbReference type="Proteomes" id="UP000011783"/>
    </source>
</evidence>
<reference evidence="1 2" key="1">
    <citation type="submission" date="2013-01" db="EMBL/GenBank/DDBJ databases">
        <authorList>
            <person name="Harkins D.M."/>
            <person name="Durkin A.S."/>
            <person name="Brinkac L.M."/>
            <person name="Haft D.H."/>
            <person name="Selengut J.D."/>
            <person name="Sanka R."/>
            <person name="DePew J."/>
            <person name="Purushe J."/>
            <person name="Picardeau M."/>
            <person name="Werts C."/>
            <person name="Goarant C."/>
            <person name="Vinetz J.M."/>
            <person name="Sutton G.G."/>
            <person name="Nierman W.C."/>
            <person name="Fouts D.E."/>
        </authorList>
    </citation>
    <scope>NUCLEOTIDE SEQUENCE [LARGE SCALE GENOMIC DNA]</scope>
    <source>
        <strain evidence="1 2">200701203</strain>
    </source>
</reference>
<dbReference type="BioCyc" id="LBOR1193007:G11KN-1200-MONOMER"/>
<organism evidence="1 2">
    <name type="scientific">Leptospira borgpetersenii str. 200701203</name>
    <dbReference type="NCBI Taxonomy" id="1193007"/>
    <lineage>
        <taxon>Bacteria</taxon>
        <taxon>Pseudomonadati</taxon>
        <taxon>Spirochaetota</taxon>
        <taxon>Spirochaetia</taxon>
        <taxon>Leptospirales</taxon>
        <taxon>Leptospiraceae</taxon>
        <taxon>Leptospira</taxon>
    </lineage>
</organism>
<proteinExistence type="predicted"/>
<name>M3GU45_LEPBO</name>
<comment type="caution">
    <text evidence="1">The sequence shown here is derived from an EMBL/GenBank/DDBJ whole genome shotgun (WGS) entry which is preliminary data.</text>
</comment>
<gene>
    <name evidence="1" type="ORF">LEP1GSC123_1769</name>
</gene>
<dbReference type="EMBL" id="AKWO02000090">
    <property type="protein sequence ID" value="EMF98358.1"/>
    <property type="molecule type" value="Genomic_DNA"/>
</dbReference>
<dbReference type="AlphaFoldDB" id="M3GU45"/>
<accession>M3GU45</accession>
<protein>
    <submittedName>
        <fullName evidence="1">Uncharacterized protein</fullName>
    </submittedName>
</protein>
<evidence type="ECO:0000313" key="1">
    <source>
        <dbReference type="EMBL" id="EMF98358.1"/>
    </source>
</evidence>